<dbReference type="EMBL" id="LR031877">
    <property type="protein sequence ID" value="VDD45278.1"/>
    <property type="molecule type" value="Genomic_DNA"/>
</dbReference>
<dbReference type="InterPro" id="IPR053098">
    <property type="entry name" value="Petuviruses_polyprotein"/>
</dbReference>
<gene>
    <name evidence="1" type="ORF">BOLC5T32825H</name>
</gene>
<name>A0A3P6EZ45_BRAOL</name>
<organism evidence="1">
    <name type="scientific">Brassica oleracea</name>
    <name type="common">Wild cabbage</name>
    <dbReference type="NCBI Taxonomy" id="3712"/>
    <lineage>
        <taxon>Eukaryota</taxon>
        <taxon>Viridiplantae</taxon>
        <taxon>Streptophyta</taxon>
        <taxon>Embryophyta</taxon>
        <taxon>Tracheophyta</taxon>
        <taxon>Spermatophyta</taxon>
        <taxon>Magnoliopsida</taxon>
        <taxon>eudicotyledons</taxon>
        <taxon>Gunneridae</taxon>
        <taxon>Pentapetalae</taxon>
        <taxon>rosids</taxon>
        <taxon>malvids</taxon>
        <taxon>Brassicales</taxon>
        <taxon>Brassicaceae</taxon>
        <taxon>Brassiceae</taxon>
        <taxon>Brassica</taxon>
    </lineage>
</organism>
<reference evidence="1" key="1">
    <citation type="submission" date="2018-11" db="EMBL/GenBank/DDBJ databases">
        <authorList>
            <consortium name="Genoscope - CEA"/>
            <person name="William W."/>
        </authorList>
    </citation>
    <scope>NUCLEOTIDE SEQUENCE</scope>
</reference>
<sequence>MMINTDVFPPQEDFLKNNIAHSPKILSQAIDSSGPSQLSQAEKVLNWQTENLLPQNQLLSTINHKVDQLAEGYSNRLLGLQNLITEIHGRLGNLHQEMMTMAKHMLANTTQFRNKEAETTSLKNQLRGLQKCLESMIHNQQQANTYFDPLGNTSSGMPMYQGSYYPRFTLWSSDSKDKISITGLSILLRSLYISLWLDFNHLSSQDNAFKVSASKGIRISSQLK</sequence>
<evidence type="ECO:0000313" key="1">
    <source>
        <dbReference type="EMBL" id="VDD45278.1"/>
    </source>
</evidence>
<proteinExistence type="predicted"/>
<accession>A0A3P6EZ45</accession>
<dbReference type="PANTHER" id="PTHR48435">
    <property type="entry name" value="POLYPROTEIN"/>
    <property type="match status" value="1"/>
</dbReference>
<dbReference type="AlphaFoldDB" id="A0A3P6EZ45"/>
<dbReference type="PANTHER" id="PTHR48435:SF1">
    <property type="entry name" value="POLYPROTEIN"/>
    <property type="match status" value="1"/>
</dbReference>
<protein>
    <submittedName>
        <fullName evidence="1">Uncharacterized protein</fullName>
    </submittedName>
</protein>